<protein>
    <recommendedName>
        <fullName evidence="4">Queuosine precursor transporter</fullName>
    </recommendedName>
</protein>
<dbReference type="GeneID" id="16193567"/>
<evidence type="ECO:0000313" key="3">
    <source>
        <dbReference type="Proteomes" id="UP000202086"/>
    </source>
</evidence>
<reference evidence="2 3" key="1">
    <citation type="submission" date="2012-12" db="EMBL/GenBank/DDBJ databases">
        <authorList>
            <person name="Sencilo A."/>
            <person name="Jacobs-Sera D."/>
            <person name="Russell D.A."/>
            <person name="Ko C."/>
            <person name="Atanasova N."/>
            <person name="Osterlund E."/>
            <person name="Oksanen H.M."/>
            <person name="Bamford D.H."/>
            <person name="Hatfull G.F."/>
            <person name="Roine E."/>
            <person name="Hendrix R.W."/>
        </authorList>
    </citation>
    <scope>NUCLEOTIDE SEQUENCE [LARGE SCALE GENOMIC DNA]</scope>
</reference>
<sequence length="231" mass="25024">MGETSTFDTDSFVKWTLGLVFAGVLVTANLTASKLVVYDIPFLGTFTGSVAAVAIGVNFFCTDLLSEVYGKKTARRVVNGTIFALIAAYALVAFAVWMPPAESYANNSQFSTIFNSSYPIILASIVSILVSQNLDVTIFHRFKSMTDGKHKWFRNLGSTATSQLLDTAFFTWLAFILLPPLFGGSALPYSVAASIIFAEYMVKLTVAAIDTPFFYAASGYLGCLDPENDEA</sequence>
<accession>R4TNY5</accession>
<dbReference type="PANTHER" id="PTHR34300:SF2">
    <property type="entry name" value="QUEUOSINE PRECURSOR TRANSPORTER-RELATED"/>
    <property type="match status" value="1"/>
</dbReference>
<dbReference type="HAMAP" id="MF_02088">
    <property type="entry name" value="Q_prec_transport"/>
    <property type="match status" value="1"/>
</dbReference>
<feature type="transmembrane region" description="Helical" evidence="1">
    <location>
        <begin position="42"/>
        <end position="65"/>
    </location>
</feature>
<dbReference type="PANTHER" id="PTHR34300">
    <property type="entry name" value="QUEUOSINE PRECURSOR TRANSPORTER-RELATED"/>
    <property type="match status" value="1"/>
</dbReference>
<keyword evidence="1" id="KW-1133">Transmembrane helix</keyword>
<dbReference type="RefSeq" id="YP_008059627.1">
    <property type="nucleotide sequence ID" value="NC_021330.1"/>
</dbReference>
<organism evidence="2 3">
    <name type="scientific">Haloarcula californiae tailed virus 1</name>
    <dbReference type="NCBI Taxonomy" id="1273746"/>
    <lineage>
        <taxon>Viruses</taxon>
        <taxon>Duplodnaviria</taxon>
        <taxon>Heunggongvirae</taxon>
        <taxon>Uroviricota</taxon>
        <taxon>Caudoviricetes</taxon>
        <taxon>Thumleimavirales</taxon>
        <taxon>Druskaviridae</taxon>
        <taxon>Hacavirus</taxon>
        <taxon>Hacavirus italiense</taxon>
        <taxon>Hacavirus HCTV1</taxon>
    </lineage>
</organism>
<dbReference type="NCBIfam" id="TIGR00697">
    <property type="entry name" value="queuosine precursor transporter"/>
    <property type="match status" value="1"/>
</dbReference>
<name>R4TNY5_9CAUD</name>
<feature type="transmembrane region" description="Helical" evidence="1">
    <location>
        <begin position="118"/>
        <end position="142"/>
    </location>
</feature>
<dbReference type="Pfam" id="PF02592">
    <property type="entry name" value="Vut_1"/>
    <property type="match status" value="1"/>
</dbReference>
<dbReference type="KEGG" id="vg:16193567"/>
<dbReference type="Proteomes" id="UP000202086">
    <property type="component" value="Segment"/>
</dbReference>
<gene>
    <name evidence="2" type="primary">66</name>
    <name evidence="2" type="ORF">DNAM5_66</name>
</gene>
<proteinExistence type="inferred from homology"/>
<evidence type="ECO:0000256" key="1">
    <source>
        <dbReference type="SAM" id="Phobius"/>
    </source>
</evidence>
<keyword evidence="1" id="KW-0812">Transmembrane</keyword>
<evidence type="ECO:0000313" key="2">
    <source>
        <dbReference type="EMBL" id="AGM11928.1"/>
    </source>
</evidence>
<feature type="transmembrane region" description="Helical" evidence="1">
    <location>
        <begin position="163"/>
        <end position="182"/>
    </location>
</feature>
<keyword evidence="3" id="KW-1185">Reference proteome</keyword>
<feature type="transmembrane region" description="Helical" evidence="1">
    <location>
        <begin position="77"/>
        <end position="98"/>
    </location>
</feature>
<dbReference type="EMBL" id="KC292029">
    <property type="protein sequence ID" value="AGM11928.1"/>
    <property type="molecule type" value="Genomic_DNA"/>
</dbReference>
<keyword evidence="1" id="KW-0472">Membrane</keyword>
<evidence type="ECO:0008006" key="4">
    <source>
        <dbReference type="Google" id="ProtNLM"/>
    </source>
</evidence>
<feature type="transmembrane region" description="Helical" evidence="1">
    <location>
        <begin position="12"/>
        <end position="30"/>
    </location>
</feature>
<dbReference type="InterPro" id="IPR003744">
    <property type="entry name" value="YhhQ"/>
</dbReference>